<keyword evidence="7 17" id="KW-0732">Signal</keyword>
<dbReference type="Proteomes" id="UP000001038">
    <property type="component" value="Chromosome 22"/>
</dbReference>
<dbReference type="Gene3D" id="3.10.100.10">
    <property type="entry name" value="Mannose-Binding Protein A, subunit A"/>
    <property type="match status" value="1"/>
</dbReference>
<evidence type="ECO:0000313" key="21">
    <source>
        <dbReference type="Proteomes" id="UP000001038"/>
    </source>
</evidence>
<reference evidence="20" key="3">
    <citation type="submission" date="2025-09" db="UniProtKB">
        <authorList>
            <consortium name="Ensembl"/>
        </authorList>
    </citation>
    <scope>IDENTIFICATION</scope>
    <source>
        <strain evidence="20">Hd-rR</strain>
    </source>
</reference>
<dbReference type="PANTHER" id="PTHR14789:SF8">
    <property type="entry name" value="C-TYPE LECTIN DOMAIN FAMILY 14 MEMBER A PRECURSOR-RELATED"/>
    <property type="match status" value="1"/>
</dbReference>
<dbReference type="CDD" id="cd00054">
    <property type="entry name" value="EGF_CA"/>
    <property type="match status" value="2"/>
</dbReference>
<keyword evidence="4 14" id="KW-0245">EGF-like domain</keyword>
<dbReference type="STRING" id="8090.ENSORLP00000042091"/>
<dbReference type="PROSITE" id="PS00010">
    <property type="entry name" value="ASX_HYDROXYL"/>
    <property type="match status" value="2"/>
</dbReference>
<dbReference type="KEGG" id="ola:110013704"/>
<feature type="chain" id="PRO_5017302675" description="CD248 molecule, endosialin a" evidence="17">
    <location>
        <begin position="20"/>
        <end position="563"/>
    </location>
</feature>
<feature type="transmembrane region" description="Helical" evidence="16">
    <location>
        <begin position="497"/>
        <end position="522"/>
    </location>
</feature>
<dbReference type="GO" id="GO:0005576">
    <property type="term" value="C:extracellular region"/>
    <property type="evidence" value="ECO:0007669"/>
    <property type="project" value="UniProtKB-SubCell"/>
</dbReference>
<keyword evidence="3" id="KW-0964">Secreted</keyword>
<dbReference type="PROSITE" id="PS01187">
    <property type="entry name" value="EGF_CA"/>
    <property type="match status" value="2"/>
</dbReference>
<dbReference type="InterPro" id="IPR000742">
    <property type="entry name" value="EGF"/>
</dbReference>
<dbReference type="PROSITE" id="PS50041">
    <property type="entry name" value="C_TYPE_LECTIN_2"/>
    <property type="match status" value="1"/>
</dbReference>
<evidence type="ECO:0000256" key="15">
    <source>
        <dbReference type="SAM" id="MobiDB-lite"/>
    </source>
</evidence>
<evidence type="ECO:0000259" key="18">
    <source>
        <dbReference type="PROSITE" id="PS50026"/>
    </source>
</evidence>
<evidence type="ECO:0008006" key="22">
    <source>
        <dbReference type="Google" id="ProtNLM"/>
    </source>
</evidence>
<evidence type="ECO:0000256" key="10">
    <source>
        <dbReference type="ARBA" id="ARBA00022989"/>
    </source>
</evidence>
<dbReference type="SUPFAM" id="SSF56436">
    <property type="entry name" value="C-type lectin-like"/>
    <property type="match status" value="1"/>
</dbReference>
<dbReference type="InterPro" id="IPR018097">
    <property type="entry name" value="EGF_Ca-bd_CS"/>
</dbReference>
<evidence type="ECO:0000256" key="8">
    <source>
        <dbReference type="ARBA" id="ARBA00022734"/>
    </source>
</evidence>
<gene>
    <name evidence="20" type="primary">LOC110013704</name>
</gene>
<comment type="caution">
    <text evidence="14">Lacks conserved residue(s) required for the propagation of feature annotation.</text>
</comment>
<keyword evidence="13" id="KW-0325">Glycoprotein</keyword>
<evidence type="ECO:0000256" key="11">
    <source>
        <dbReference type="ARBA" id="ARBA00023136"/>
    </source>
</evidence>
<dbReference type="Gene3D" id="2.10.25.10">
    <property type="entry name" value="Laminin"/>
    <property type="match status" value="5"/>
</dbReference>
<dbReference type="InterPro" id="IPR001304">
    <property type="entry name" value="C-type_lectin-like"/>
</dbReference>
<keyword evidence="5" id="KW-0597">Phosphoprotein</keyword>
<keyword evidence="6 16" id="KW-0812">Transmembrane</keyword>
<evidence type="ECO:0000256" key="1">
    <source>
        <dbReference type="ARBA" id="ARBA00004479"/>
    </source>
</evidence>
<dbReference type="Ensembl" id="ENSORLT00000036664.1">
    <property type="protein sequence ID" value="ENSORLP00000042091.1"/>
    <property type="gene ID" value="ENSORLG00000025263.1"/>
</dbReference>
<dbReference type="GO" id="GO:0030246">
    <property type="term" value="F:carbohydrate binding"/>
    <property type="evidence" value="ECO:0007669"/>
    <property type="project" value="UniProtKB-KW"/>
</dbReference>
<evidence type="ECO:0000313" key="20">
    <source>
        <dbReference type="Ensembl" id="ENSORLP00000042091.1"/>
    </source>
</evidence>
<keyword evidence="11 16" id="KW-0472">Membrane</keyword>
<dbReference type="GeneTree" id="ENSGT00940000167312"/>
<proteinExistence type="predicted"/>
<dbReference type="InterPro" id="IPR016187">
    <property type="entry name" value="CTDL_fold"/>
</dbReference>
<dbReference type="InterPro" id="IPR051505">
    <property type="entry name" value="C-type_lectin_domain"/>
</dbReference>
<dbReference type="InParanoid" id="A0A3B3IDV1"/>
<evidence type="ECO:0000256" key="5">
    <source>
        <dbReference type="ARBA" id="ARBA00022553"/>
    </source>
</evidence>
<evidence type="ECO:0000256" key="7">
    <source>
        <dbReference type="ARBA" id="ARBA00022729"/>
    </source>
</evidence>
<reference evidence="20" key="2">
    <citation type="submission" date="2025-08" db="UniProtKB">
        <authorList>
            <consortium name="Ensembl"/>
        </authorList>
    </citation>
    <scope>IDENTIFICATION</scope>
    <source>
        <strain evidence="20">Hd-rR</strain>
    </source>
</reference>
<dbReference type="SMART" id="SM00181">
    <property type="entry name" value="EGF"/>
    <property type="match status" value="4"/>
</dbReference>
<dbReference type="InterPro" id="IPR001881">
    <property type="entry name" value="EGF-like_Ca-bd_dom"/>
</dbReference>
<sequence>MRLFILCLELICSFQALFGSQHETLCTSNTCFTFHMEKANFSKAHQSCTNNGGQLMTIRDKHEEDVLQSLLSRIQRESHSKPPAFWIGLKLHKKDCVVHGKPLRGFKWVSGEEDSSYSNWKKNPPLTCTTDRCVMIDYTFSVQDQLKWRARGCGGHAFYACKFYFQGMCQPLALLGPGHISYIAPFSKIPQKSKMNLLPKGTYSEITCSDKQSHYSVCTELSGTFSWTNPGPFCKLEMRSCEINNGGCEHLCQQDGDSVLCSCKDGYDLDEDAFSCRIGDLCRPDTCEYQCVMGVSGFFCRCPHGFHLDANLRTCSDIDECQLQTCEGHECVNTPGSYKCVCRDGYEMLDGECRDIDECKTSTCEHSCLNYAGSFSCSCNDGFALSSDGRSCADVNECMYNLCLPGFTCINTIGNFECRDHQVNRETTKEPSTSVAAEGSGDEESHENATQSLTLTTVELQHQSPHVNVAAPVVINTTDADQHTNASASEAKAARSRMLICILGSVVPLLVLVAVTLFIVVYRCSRSKKEVKKNTSADGYCWVSSGLDPRLEKLYESIMTDDL</sequence>
<dbReference type="Pfam" id="PF00059">
    <property type="entry name" value="Lectin_C"/>
    <property type="match status" value="1"/>
</dbReference>
<evidence type="ECO:0000259" key="19">
    <source>
        <dbReference type="PROSITE" id="PS50041"/>
    </source>
</evidence>
<evidence type="ECO:0000256" key="12">
    <source>
        <dbReference type="ARBA" id="ARBA00023157"/>
    </source>
</evidence>
<comment type="subcellular location">
    <subcellularLocation>
        <location evidence="1">Membrane</location>
        <topology evidence="1">Single-pass type I membrane protein</topology>
    </subcellularLocation>
    <subcellularLocation>
        <location evidence="2">Secreted</location>
    </subcellularLocation>
</comment>
<reference evidence="20 21" key="1">
    <citation type="journal article" date="2007" name="Nature">
        <title>The medaka draft genome and insights into vertebrate genome evolution.</title>
        <authorList>
            <person name="Kasahara M."/>
            <person name="Naruse K."/>
            <person name="Sasaki S."/>
            <person name="Nakatani Y."/>
            <person name="Qu W."/>
            <person name="Ahsan B."/>
            <person name="Yamada T."/>
            <person name="Nagayasu Y."/>
            <person name="Doi K."/>
            <person name="Kasai Y."/>
            <person name="Jindo T."/>
            <person name="Kobayashi D."/>
            <person name="Shimada A."/>
            <person name="Toyoda A."/>
            <person name="Kuroki Y."/>
            <person name="Fujiyama A."/>
            <person name="Sasaki T."/>
            <person name="Shimizu A."/>
            <person name="Asakawa S."/>
            <person name="Shimizu N."/>
            <person name="Hashimoto S."/>
            <person name="Yang J."/>
            <person name="Lee Y."/>
            <person name="Matsushima K."/>
            <person name="Sugano S."/>
            <person name="Sakaizumi M."/>
            <person name="Narita T."/>
            <person name="Ohishi K."/>
            <person name="Haga S."/>
            <person name="Ohta F."/>
            <person name="Nomoto H."/>
            <person name="Nogata K."/>
            <person name="Morishita T."/>
            <person name="Endo T."/>
            <person name="Shin-I T."/>
            <person name="Takeda H."/>
            <person name="Morishita S."/>
            <person name="Kohara Y."/>
        </authorList>
    </citation>
    <scope>NUCLEOTIDE SEQUENCE [LARGE SCALE GENOMIC DNA]</scope>
    <source>
        <strain evidence="20 21">Hd-rR</strain>
    </source>
</reference>
<keyword evidence="12 14" id="KW-1015">Disulfide bond</keyword>
<dbReference type="OrthoDB" id="10045365at2759"/>
<dbReference type="InterPro" id="IPR026823">
    <property type="entry name" value="cEGF"/>
</dbReference>
<evidence type="ECO:0000256" key="14">
    <source>
        <dbReference type="PROSITE-ProRule" id="PRU00076"/>
    </source>
</evidence>
<dbReference type="InterPro" id="IPR016186">
    <property type="entry name" value="C-type_lectin-like/link_sf"/>
</dbReference>
<dbReference type="GeneID" id="110013704"/>
<dbReference type="SMART" id="SM00179">
    <property type="entry name" value="EGF_CA"/>
    <property type="match status" value="4"/>
</dbReference>
<evidence type="ECO:0000256" key="17">
    <source>
        <dbReference type="SAM" id="SignalP"/>
    </source>
</evidence>
<feature type="domain" description="EGF-like" evidence="18">
    <location>
        <begin position="317"/>
        <end position="352"/>
    </location>
</feature>
<dbReference type="Pfam" id="PF12662">
    <property type="entry name" value="cEGF"/>
    <property type="match status" value="1"/>
</dbReference>
<organism evidence="20 21">
    <name type="scientific">Oryzias latipes</name>
    <name type="common">Japanese rice fish</name>
    <name type="synonym">Japanese killifish</name>
    <dbReference type="NCBI Taxonomy" id="8090"/>
    <lineage>
        <taxon>Eukaryota</taxon>
        <taxon>Metazoa</taxon>
        <taxon>Chordata</taxon>
        <taxon>Craniata</taxon>
        <taxon>Vertebrata</taxon>
        <taxon>Euteleostomi</taxon>
        <taxon>Actinopterygii</taxon>
        <taxon>Neopterygii</taxon>
        <taxon>Teleostei</taxon>
        <taxon>Neoteleostei</taxon>
        <taxon>Acanthomorphata</taxon>
        <taxon>Ovalentaria</taxon>
        <taxon>Atherinomorphae</taxon>
        <taxon>Beloniformes</taxon>
        <taxon>Adrianichthyidae</taxon>
        <taxon>Oryziinae</taxon>
        <taxon>Oryzias</taxon>
    </lineage>
</organism>
<feature type="signal peptide" evidence="17">
    <location>
        <begin position="1"/>
        <end position="19"/>
    </location>
</feature>
<dbReference type="Pfam" id="PF07645">
    <property type="entry name" value="EGF_CA"/>
    <property type="match status" value="1"/>
</dbReference>
<evidence type="ECO:0000256" key="3">
    <source>
        <dbReference type="ARBA" id="ARBA00022525"/>
    </source>
</evidence>
<evidence type="ECO:0000256" key="13">
    <source>
        <dbReference type="ARBA" id="ARBA00023180"/>
    </source>
</evidence>
<feature type="domain" description="C-type lectin" evidence="19">
    <location>
        <begin position="27"/>
        <end position="162"/>
    </location>
</feature>
<evidence type="ECO:0000256" key="9">
    <source>
        <dbReference type="ARBA" id="ARBA00022737"/>
    </source>
</evidence>
<evidence type="ECO:0000256" key="4">
    <source>
        <dbReference type="ARBA" id="ARBA00022536"/>
    </source>
</evidence>
<name>A0A3B3IDV1_ORYLA</name>
<evidence type="ECO:0000256" key="6">
    <source>
        <dbReference type="ARBA" id="ARBA00022692"/>
    </source>
</evidence>
<dbReference type="GO" id="GO:0005509">
    <property type="term" value="F:calcium ion binding"/>
    <property type="evidence" value="ECO:0007669"/>
    <property type="project" value="InterPro"/>
</dbReference>
<feature type="disulfide bond" evidence="14">
    <location>
        <begin position="321"/>
        <end position="331"/>
    </location>
</feature>
<dbReference type="GO" id="GO:0030855">
    <property type="term" value="P:epithelial cell differentiation"/>
    <property type="evidence" value="ECO:0007669"/>
    <property type="project" value="UniProtKB-ARBA"/>
</dbReference>
<dbReference type="Pfam" id="PF14670">
    <property type="entry name" value="FXa_inhibition"/>
    <property type="match status" value="1"/>
</dbReference>
<keyword evidence="10 16" id="KW-1133">Transmembrane helix</keyword>
<dbReference type="PANTHER" id="PTHR14789">
    <property type="entry name" value="CHONDROLECTIN VARIANT CHODLFDELTAE"/>
    <property type="match status" value="1"/>
</dbReference>
<keyword evidence="21" id="KW-1185">Reference proteome</keyword>
<dbReference type="SUPFAM" id="SSF57184">
    <property type="entry name" value="Growth factor receptor domain"/>
    <property type="match status" value="1"/>
</dbReference>
<accession>A0A3B3IDV1</accession>
<dbReference type="PROSITE" id="PS01186">
    <property type="entry name" value="EGF_2"/>
    <property type="match status" value="2"/>
</dbReference>
<protein>
    <recommendedName>
        <fullName evidence="22">CD248 molecule, endosialin a</fullName>
    </recommendedName>
</protein>
<dbReference type="FunFam" id="2.10.25.10:FF:000014">
    <property type="entry name" value="Latent-transforming growth factor beta-binding protein 3"/>
    <property type="match status" value="1"/>
</dbReference>
<dbReference type="InterPro" id="IPR049883">
    <property type="entry name" value="NOTCH1_EGF-like"/>
</dbReference>
<dbReference type="GO" id="GO:0016020">
    <property type="term" value="C:membrane"/>
    <property type="evidence" value="ECO:0007669"/>
    <property type="project" value="UniProtKB-SubCell"/>
</dbReference>
<dbReference type="SUPFAM" id="SSF57196">
    <property type="entry name" value="EGF/Laminin"/>
    <property type="match status" value="1"/>
</dbReference>
<dbReference type="SMART" id="SM00034">
    <property type="entry name" value="CLECT"/>
    <property type="match status" value="1"/>
</dbReference>
<dbReference type="PROSITE" id="PS50026">
    <property type="entry name" value="EGF_3"/>
    <property type="match status" value="1"/>
</dbReference>
<dbReference type="FunFam" id="2.10.25.10:FF:000038">
    <property type="entry name" value="Fibrillin 2"/>
    <property type="match status" value="1"/>
</dbReference>
<dbReference type="RefSeq" id="XP_020555848.1">
    <property type="nucleotide sequence ID" value="XM_020700189.2"/>
</dbReference>
<evidence type="ECO:0000256" key="2">
    <source>
        <dbReference type="ARBA" id="ARBA00004613"/>
    </source>
</evidence>
<dbReference type="InterPro" id="IPR009030">
    <property type="entry name" value="Growth_fac_rcpt_cys_sf"/>
</dbReference>
<dbReference type="InterPro" id="IPR000152">
    <property type="entry name" value="EGF-type_Asp/Asn_hydroxyl_site"/>
</dbReference>
<evidence type="ECO:0000256" key="16">
    <source>
        <dbReference type="SAM" id="Phobius"/>
    </source>
</evidence>
<dbReference type="Bgee" id="ENSORLG00000025263">
    <property type="expression patterns" value="Expressed in bone element and 12 other cell types or tissues"/>
</dbReference>
<keyword evidence="8" id="KW-0430">Lectin</keyword>
<dbReference type="AlphaFoldDB" id="A0A3B3IDV1"/>
<feature type="region of interest" description="Disordered" evidence="15">
    <location>
        <begin position="427"/>
        <end position="450"/>
    </location>
</feature>
<keyword evidence="9" id="KW-0677">Repeat</keyword>